<dbReference type="Gene3D" id="3.90.550.10">
    <property type="entry name" value="Spore Coat Polysaccharide Biosynthesis Protein SpsA, Chain A"/>
    <property type="match status" value="1"/>
</dbReference>
<dbReference type="InterPro" id="IPR001173">
    <property type="entry name" value="Glyco_trans_2-like"/>
</dbReference>
<dbReference type="Proteomes" id="UP000831963">
    <property type="component" value="Chromosome"/>
</dbReference>
<dbReference type="RefSeq" id="WP_247955899.1">
    <property type="nucleotide sequence ID" value="NZ_CP078077.1"/>
</dbReference>
<evidence type="ECO:0000259" key="1">
    <source>
        <dbReference type="Pfam" id="PF00535"/>
    </source>
</evidence>
<organism evidence="2 3">
    <name type="scientific">Microbacterium galbinum</name>
    <dbReference type="NCBI Taxonomy" id="2851646"/>
    <lineage>
        <taxon>Bacteria</taxon>
        <taxon>Bacillati</taxon>
        <taxon>Actinomycetota</taxon>
        <taxon>Actinomycetes</taxon>
        <taxon>Micrococcales</taxon>
        <taxon>Microbacteriaceae</taxon>
        <taxon>Microbacterium</taxon>
    </lineage>
</organism>
<name>A0ABY4IUZ7_9MICO</name>
<accession>A0ABY4IUZ7</accession>
<feature type="domain" description="Glycosyltransferase 2-like" evidence="1">
    <location>
        <begin position="7"/>
        <end position="176"/>
    </location>
</feature>
<dbReference type="PANTHER" id="PTHR43685">
    <property type="entry name" value="GLYCOSYLTRANSFERASE"/>
    <property type="match status" value="1"/>
</dbReference>
<reference evidence="2 3" key="1">
    <citation type="submission" date="2021-06" db="EMBL/GenBank/DDBJ databases">
        <title>Genome-based taxonomic framework of Microbacterium strains isolated from marine environment, the description of four new species and reclassification of four preexisting species.</title>
        <authorList>
            <person name="Lee S.D."/>
            <person name="Kim S.-M."/>
            <person name="Byeon Y.-S."/>
            <person name="Yang H.L."/>
            <person name="Kim I.S."/>
        </authorList>
    </citation>
    <scope>NUCLEOTIDE SEQUENCE [LARGE SCALE GENOMIC DNA]</scope>
    <source>
        <strain evidence="2 3">SSW1-36</strain>
    </source>
</reference>
<evidence type="ECO:0000313" key="3">
    <source>
        <dbReference type="Proteomes" id="UP000831963"/>
    </source>
</evidence>
<sequence length="305" mass="34674">MPASLVSIVTRTKDRPAFLRRALRSIGAQTYANWELIIVDDGGAPGVVEAVLADAPSATRARTRVVAHATPQGRWQAANAGVREARGNLVILHDDDDSWASSFLARAVGYLDDNPQRVGVVSRIEIVWEERDGDSFIETNREPFLPNSVAPLLMDQQRFNQFVPIAFLYRRELHDALGLYDDSLSVIGDWVFNSRVLQHSALEYLDTEPLVYWHQRPSSSGVDGNSVIESSEEHRRVDALVRDQEFRALIAREGAGGALYFERRLRETEELMKREFELLRHESLHPVRSFYRRVRNRIIRRSGIG</sequence>
<dbReference type="InterPro" id="IPR050834">
    <property type="entry name" value="Glycosyltransf_2"/>
</dbReference>
<proteinExistence type="predicted"/>
<keyword evidence="3" id="KW-1185">Reference proteome</keyword>
<dbReference type="InterPro" id="IPR029044">
    <property type="entry name" value="Nucleotide-diphossugar_trans"/>
</dbReference>
<dbReference type="CDD" id="cd00761">
    <property type="entry name" value="Glyco_tranf_GTA_type"/>
    <property type="match status" value="1"/>
</dbReference>
<protein>
    <submittedName>
        <fullName evidence="2">Glycosyltransferase family 2 protein</fullName>
    </submittedName>
</protein>
<gene>
    <name evidence="2" type="ORF">KV396_12290</name>
</gene>
<dbReference type="Pfam" id="PF00535">
    <property type="entry name" value="Glycos_transf_2"/>
    <property type="match status" value="1"/>
</dbReference>
<dbReference type="SUPFAM" id="SSF53448">
    <property type="entry name" value="Nucleotide-diphospho-sugar transferases"/>
    <property type="match status" value="1"/>
</dbReference>
<dbReference type="PANTHER" id="PTHR43685:SF2">
    <property type="entry name" value="GLYCOSYLTRANSFERASE 2-LIKE DOMAIN-CONTAINING PROTEIN"/>
    <property type="match status" value="1"/>
</dbReference>
<evidence type="ECO:0000313" key="2">
    <source>
        <dbReference type="EMBL" id="UPL15208.1"/>
    </source>
</evidence>
<dbReference type="EMBL" id="CP078077">
    <property type="protein sequence ID" value="UPL15208.1"/>
    <property type="molecule type" value="Genomic_DNA"/>
</dbReference>